<reference evidence="5 6" key="1">
    <citation type="submission" date="2015-07" db="EMBL/GenBank/DDBJ databases">
        <title>Draft Genome Sequence of Malassezia furfur CBS1878 and Malassezia pachydermatis CBS1879.</title>
        <authorList>
            <person name="Triana S."/>
            <person name="Ohm R."/>
            <person name="Gonzalez A."/>
            <person name="DeCock H."/>
            <person name="Restrepo S."/>
            <person name="Celis A."/>
        </authorList>
    </citation>
    <scope>NUCLEOTIDE SEQUENCE [LARGE SCALE GENOMIC DNA]</scope>
    <source>
        <strain evidence="5 6">CBS 1879</strain>
    </source>
</reference>
<comment type="caution">
    <text evidence="5">The sequence shown here is derived from an EMBL/GenBank/DDBJ whole genome shotgun (WGS) entry which is preliminary data.</text>
</comment>
<dbReference type="GO" id="GO:0005736">
    <property type="term" value="C:RNA polymerase I complex"/>
    <property type="evidence" value="ECO:0007669"/>
    <property type="project" value="TreeGrafter"/>
</dbReference>
<dbReference type="VEuPathDB" id="FungiDB:Malapachy_4214"/>
<keyword evidence="3 4" id="KW-0539">Nucleus</keyword>
<dbReference type="GO" id="GO:0005666">
    <property type="term" value="C:RNA polymerase III complex"/>
    <property type="evidence" value="ECO:0007669"/>
    <property type="project" value="TreeGrafter"/>
</dbReference>
<comment type="similarity">
    <text evidence="2 4">Belongs to the eukaryotic RPB8 RNA polymerase subunit family.</text>
</comment>
<organism evidence="5 6">
    <name type="scientific">Malassezia pachydermatis</name>
    <dbReference type="NCBI Taxonomy" id="77020"/>
    <lineage>
        <taxon>Eukaryota</taxon>
        <taxon>Fungi</taxon>
        <taxon>Dikarya</taxon>
        <taxon>Basidiomycota</taxon>
        <taxon>Ustilaginomycotina</taxon>
        <taxon>Malasseziomycetes</taxon>
        <taxon>Malasseziales</taxon>
        <taxon>Malasseziaceae</taxon>
        <taxon>Malassezia</taxon>
    </lineage>
</organism>
<comment type="subcellular location">
    <subcellularLocation>
        <location evidence="1">Nucleus</location>
    </subcellularLocation>
</comment>
<accession>A0A0M9VPN4</accession>
<evidence type="ECO:0000313" key="6">
    <source>
        <dbReference type="Proteomes" id="UP000037751"/>
    </source>
</evidence>
<evidence type="ECO:0000256" key="2">
    <source>
        <dbReference type="ARBA" id="ARBA00008912"/>
    </source>
</evidence>
<dbReference type="PANTHER" id="PTHR10917:SF0">
    <property type="entry name" value="DNA-DIRECTED RNA POLYMERASES I, II, AND III SUBUNIT RPABC3"/>
    <property type="match status" value="1"/>
</dbReference>
<keyword evidence="6" id="KW-1185">Reference proteome</keyword>
<comment type="function">
    <text evidence="4">DNA-dependent RNA polymerase catalyzes the transcription of DNA into RNA using the four ribonucleoside triphosphates as substrates. Common component of RNA polymerases I, II and III which synthesize ribosomal RNA precursors, mRNA precursors and many functional non-coding RNAs, and small RNAs, such as 5S rRNA and tRNAs, respectively.</text>
</comment>
<dbReference type="FunFam" id="2.40.50.140:FF:000436">
    <property type="entry name" value="DNA-directed RNA polymerases I, II, and III subunit RPABC3"/>
    <property type="match status" value="1"/>
</dbReference>
<evidence type="ECO:0000256" key="1">
    <source>
        <dbReference type="ARBA" id="ARBA00004123"/>
    </source>
</evidence>
<dbReference type="OrthoDB" id="20018at2759"/>
<dbReference type="PANTHER" id="PTHR10917">
    <property type="entry name" value="DNA-DIRECTED RNA POLYMERASES I, II, AND III SUBUNIT RPABC3"/>
    <property type="match status" value="1"/>
</dbReference>
<name>A0A0M9VPN4_9BASI</name>
<proteinExistence type="inferred from homology"/>
<dbReference type="SUPFAM" id="SSF50249">
    <property type="entry name" value="Nucleic acid-binding proteins"/>
    <property type="match status" value="1"/>
</dbReference>
<dbReference type="Proteomes" id="UP000037751">
    <property type="component" value="Unassembled WGS sequence"/>
</dbReference>
<protein>
    <recommendedName>
        <fullName evidence="4">DNA-directed RNA polymerases I, II, and III subunit RPABC3</fullName>
    </recommendedName>
</protein>
<dbReference type="RefSeq" id="XP_017992087.1">
    <property type="nucleotide sequence ID" value="XM_018138666.1"/>
</dbReference>
<dbReference type="Gene3D" id="2.40.50.140">
    <property type="entry name" value="Nucleic acid-binding proteins"/>
    <property type="match status" value="1"/>
</dbReference>
<dbReference type="AlphaFoldDB" id="A0A0M9VPN4"/>
<dbReference type="PIRSF" id="PIRSF000779">
    <property type="entry name" value="RNA_pol_Rpb8"/>
    <property type="match status" value="1"/>
</dbReference>
<evidence type="ECO:0000256" key="4">
    <source>
        <dbReference type="PIRNR" id="PIRNR000779"/>
    </source>
</evidence>
<dbReference type="GeneID" id="28730542"/>
<sequence length="149" mass="16727">MSANSLFDTQFVVKEIDPDGKKFDRVSRIIASSPTLDMTLSIDIATDIYPMHVGQQFAFQLVSSLRREKADADTDAAADREAWRLDDDDASLAKDFDYVMYGKMFKYDERSAEQVTVYGSFGGLLMALTGSFRHLSKITVGANVYLLMR</sequence>
<dbReference type="EMBL" id="LGAV01000004">
    <property type="protein sequence ID" value="KOS14455.1"/>
    <property type="molecule type" value="Genomic_DNA"/>
</dbReference>
<dbReference type="STRING" id="77020.A0A0M9VPN4"/>
<dbReference type="GO" id="GO:0005665">
    <property type="term" value="C:RNA polymerase II, core complex"/>
    <property type="evidence" value="ECO:0007669"/>
    <property type="project" value="UniProtKB-UniRule"/>
</dbReference>
<gene>
    <name evidence="5" type="ORF">Malapachy_4214</name>
</gene>
<dbReference type="InterPro" id="IPR012340">
    <property type="entry name" value="NA-bd_OB-fold"/>
</dbReference>
<dbReference type="Pfam" id="PF03870">
    <property type="entry name" value="RNA_pol_Rpb8"/>
    <property type="match status" value="1"/>
</dbReference>
<dbReference type="GO" id="GO:0003899">
    <property type="term" value="F:DNA-directed RNA polymerase activity"/>
    <property type="evidence" value="ECO:0007669"/>
    <property type="project" value="UniProtKB-UniRule"/>
</dbReference>
<dbReference type="InterPro" id="IPR005570">
    <property type="entry name" value="RPABC3"/>
</dbReference>
<dbReference type="SMART" id="SM00658">
    <property type="entry name" value="RPOL8c"/>
    <property type="match status" value="1"/>
</dbReference>
<evidence type="ECO:0000313" key="5">
    <source>
        <dbReference type="EMBL" id="KOS14455.1"/>
    </source>
</evidence>
<evidence type="ECO:0000256" key="3">
    <source>
        <dbReference type="ARBA" id="ARBA00023242"/>
    </source>
</evidence>
<dbReference type="GO" id="GO:0006351">
    <property type="term" value="P:DNA-templated transcription"/>
    <property type="evidence" value="ECO:0007669"/>
    <property type="project" value="UniProtKB-UniRule"/>
</dbReference>